<organism evidence="1 2">
    <name type="scientific">Racocetra fulgida</name>
    <dbReference type="NCBI Taxonomy" id="60492"/>
    <lineage>
        <taxon>Eukaryota</taxon>
        <taxon>Fungi</taxon>
        <taxon>Fungi incertae sedis</taxon>
        <taxon>Mucoromycota</taxon>
        <taxon>Glomeromycotina</taxon>
        <taxon>Glomeromycetes</taxon>
        <taxon>Diversisporales</taxon>
        <taxon>Gigasporaceae</taxon>
        <taxon>Racocetra</taxon>
    </lineage>
</organism>
<reference evidence="1" key="1">
    <citation type="submission" date="2021-06" db="EMBL/GenBank/DDBJ databases">
        <authorList>
            <person name="Kallberg Y."/>
            <person name="Tangrot J."/>
            <person name="Rosling A."/>
        </authorList>
    </citation>
    <scope>NUCLEOTIDE SEQUENCE</scope>
    <source>
        <strain evidence="1">IN212</strain>
    </source>
</reference>
<dbReference type="EMBL" id="CAJVPZ010003375">
    <property type="protein sequence ID" value="CAG8529348.1"/>
    <property type="molecule type" value="Genomic_DNA"/>
</dbReference>
<dbReference type="Proteomes" id="UP000789396">
    <property type="component" value="Unassembled WGS sequence"/>
</dbReference>
<gene>
    <name evidence="1" type="ORF">RFULGI_LOCUS3718</name>
</gene>
<sequence length="266" mass="30827">MYQNSFSKIDIKGAIDKDKKRISQIIENEDKKRKSEIIENKENNNVELIFKVIQEEIETILLNELIYMPFQQKIKEYIRNKIQELELIPDKMSKKYNKKKISEKISNEMSKEISDIFKSEIKNILEKITTETLEKSKANQFDTKMTQSDIIESSDSNMTQPKIITESLDKINIIENALNNPKNNVSGKLTDIFMKCVNEVAASNEEVNTTALLMYILFIIADSDSLIILDDMTENFLTKKQLRLALIRTSIDIFIKSIPLITIMVC</sequence>
<keyword evidence="2" id="KW-1185">Reference proteome</keyword>
<name>A0A9N9AI68_9GLOM</name>
<evidence type="ECO:0000313" key="1">
    <source>
        <dbReference type="EMBL" id="CAG8529348.1"/>
    </source>
</evidence>
<proteinExistence type="predicted"/>
<evidence type="ECO:0000313" key="2">
    <source>
        <dbReference type="Proteomes" id="UP000789396"/>
    </source>
</evidence>
<protein>
    <submittedName>
        <fullName evidence="1">17033_t:CDS:1</fullName>
    </submittedName>
</protein>
<comment type="caution">
    <text evidence="1">The sequence shown here is derived from an EMBL/GenBank/DDBJ whole genome shotgun (WGS) entry which is preliminary data.</text>
</comment>
<dbReference type="AlphaFoldDB" id="A0A9N9AI68"/>
<accession>A0A9N9AI68</accession>